<dbReference type="EMBL" id="UZAD01013755">
    <property type="protein sequence ID" value="VDN95729.1"/>
    <property type="molecule type" value="Genomic_DNA"/>
</dbReference>
<sequence length="93" mass="10611">FVYFRNGKITIWIESGDKKAEIYAKTACCDTNSTLDGSKHIVFLLFIYLFICITVANELSLYAGNKSLPLITAFFKSFNVQNVNDNNYVRKKV</sequence>
<keyword evidence="1" id="KW-0812">Transmembrane</keyword>
<evidence type="ECO:0000313" key="4">
    <source>
        <dbReference type="WBParaSite" id="BPAG_0001461601-mRNA-1"/>
    </source>
</evidence>
<name>A0A0N4TZZ6_BRUPA</name>
<dbReference type="WBParaSite" id="BPAG_0001461601-mRNA-1">
    <property type="protein sequence ID" value="BPAG_0001461601-mRNA-1"/>
    <property type="gene ID" value="BPAG_0001461601"/>
</dbReference>
<evidence type="ECO:0000313" key="2">
    <source>
        <dbReference type="EMBL" id="VDN95729.1"/>
    </source>
</evidence>
<organism evidence="4">
    <name type="scientific">Brugia pahangi</name>
    <name type="common">Filarial nematode worm</name>
    <dbReference type="NCBI Taxonomy" id="6280"/>
    <lineage>
        <taxon>Eukaryota</taxon>
        <taxon>Metazoa</taxon>
        <taxon>Ecdysozoa</taxon>
        <taxon>Nematoda</taxon>
        <taxon>Chromadorea</taxon>
        <taxon>Rhabditida</taxon>
        <taxon>Spirurina</taxon>
        <taxon>Spiruromorpha</taxon>
        <taxon>Filarioidea</taxon>
        <taxon>Onchocercidae</taxon>
        <taxon>Brugia</taxon>
    </lineage>
</organism>
<protein>
    <submittedName>
        <fullName evidence="4">Ovule protein</fullName>
    </submittedName>
</protein>
<reference evidence="2 3" key="2">
    <citation type="submission" date="2018-11" db="EMBL/GenBank/DDBJ databases">
        <authorList>
            <consortium name="Pathogen Informatics"/>
        </authorList>
    </citation>
    <scope>NUCLEOTIDE SEQUENCE [LARGE SCALE GENOMIC DNA]</scope>
</reference>
<keyword evidence="1" id="KW-0472">Membrane</keyword>
<gene>
    <name evidence="2" type="ORF">BPAG_LOCUS14544</name>
</gene>
<accession>A0A0N4TZZ6</accession>
<keyword evidence="3" id="KW-1185">Reference proteome</keyword>
<evidence type="ECO:0000256" key="1">
    <source>
        <dbReference type="SAM" id="Phobius"/>
    </source>
</evidence>
<evidence type="ECO:0000313" key="3">
    <source>
        <dbReference type="Proteomes" id="UP000278627"/>
    </source>
</evidence>
<dbReference type="AlphaFoldDB" id="A0A0N4TZZ6"/>
<feature type="transmembrane region" description="Helical" evidence="1">
    <location>
        <begin position="41"/>
        <end position="62"/>
    </location>
</feature>
<reference evidence="4" key="1">
    <citation type="submission" date="2017-02" db="UniProtKB">
        <authorList>
            <consortium name="WormBaseParasite"/>
        </authorList>
    </citation>
    <scope>IDENTIFICATION</scope>
</reference>
<dbReference type="Proteomes" id="UP000278627">
    <property type="component" value="Unassembled WGS sequence"/>
</dbReference>
<proteinExistence type="predicted"/>
<keyword evidence="1" id="KW-1133">Transmembrane helix</keyword>